<evidence type="ECO:0000313" key="2">
    <source>
        <dbReference type="EMBL" id="RJE24033.1"/>
    </source>
</evidence>
<gene>
    <name evidence="2" type="ORF">PHISCL_03627</name>
</gene>
<keyword evidence="3" id="KW-1185">Reference proteome</keyword>
<accession>A0A3A2ZP54</accession>
<name>A0A3A2ZP54_9EURO</name>
<evidence type="ECO:0000256" key="1">
    <source>
        <dbReference type="SAM" id="MobiDB-lite"/>
    </source>
</evidence>
<organism evidence="2 3">
    <name type="scientific">Aspergillus sclerotialis</name>
    <dbReference type="NCBI Taxonomy" id="2070753"/>
    <lineage>
        <taxon>Eukaryota</taxon>
        <taxon>Fungi</taxon>
        <taxon>Dikarya</taxon>
        <taxon>Ascomycota</taxon>
        <taxon>Pezizomycotina</taxon>
        <taxon>Eurotiomycetes</taxon>
        <taxon>Eurotiomycetidae</taxon>
        <taxon>Eurotiales</taxon>
        <taxon>Aspergillaceae</taxon>
        <taxon>Aspergillus</taxon>
        <taxon>Aspergillus subgen. Polypaecilum</taxon>
    </lineage>
</organism>
<comment type="caution">
    <text evidence="2">The sequence shown here is derived from an EMBL/GenBank/DDBJ whole genome shotgun (WGS) entry which is preliminary data.</text>
</comment>
<evidence type="ECO:0000313" key="3">
    <source>
        <dbReference type="Proteomes" id="UP000266188"/>
    </source>
</evidence>
<feature type="region of interest" description="Disordered" evidence="1">
    <location>
        <begin position="40"/>
        <end position="87"/>
    </location>
</feature>
<feature type="region of interest" description="Disordered" evidence="1">
    <location>
        <begin position="93"/>
        <end position="112"/>
    </location>
</feature>
<dbReference type="EMBL" id="MVGC01000096">
    <property type="protein sequence ID" value="RJE24033.1"/>
    <property type="molecule type" value="Genomic_DNA"/>
</dbReference>
<reference evidence="3" key="1">
    <citation type="submission" date="2017-02" db="EMBL/GenBank/DDBJ databases">
        <authorList>
            <person name="Tafer H."/>
            <person name="Lopandic K."/>
        </authorList>
    </citation>
    <scope>NUCLEOTIDE SEQUENCE [LARGE SCALE GENOMIC DNA]</scope>
    <source>
        <strain evidence="3">CBS 366.77</strain>
    </source>
</reference>
<dbReference type="AlphaFoldDB" id="A0A3A2ZP54"/>
<sequence length="164" mass="18885">MTTERYHLRPKPRQVPITYRWLDEDKYPRLARKIRKYSSLPEGGFAAESDSEDRAFQPEPTPPSPPVSEVASDSIPSSPEPLDVDFNPFDLDLEVITPDQSEGESEDYQDRRERIEWDENLRLKLRIAGYGVPLENKNGEPPEGLEDPPEKKIWDQNKIKTAPP</sequence>
<proteinExistence type="predicted"/>
<feature type="region of interest" description="Disordered" evidence="1">
    <location>
        <begin position="131"/>
        <end position="164"/>
    </location>
</feature>
<dbReference type="Proteomes" id="UP000266188">
    <property type="component" value="Unassembled WGS sequence"/>
</dbReference>
<feature type="compositionally biased region" description="Basic and acidic residues" evidence="1">
    <location>
        <begin position="148"/>
        <end position="158"/>
    </location>
</feature>
<protein>
    <submittedName>
        <fullName evidence="2">Uncharacterized protein</fullName>
    </submittedName>
</protein>